<evidence type="ECO:0000256" key="2">
    <source>
        <dbReference type="SAM" id="Phobius"/>
    </source>
</evidence>
<feature type="chain" id="PRO_5046421072" description="Transmembrane protein" evidence="3">
    <location>
        <begin position="24"/>
        <end position="192"/>
    </location>
</feature>
<feature type="signal peptide" evidence="3">
    <location>
        <begin position="1"/>
        <end position="23"/>
    </location>
</feature>
<keyword evidence="5" id="KW-1185">Reference proteome</keyword>
<reference evidence="4 5" key="1">
    <citation type="submission" date="2023-08" db="EMBL/GenBank/DDBJ databases">
        <title>Annotated Genome Sequence of Vanrija albida AlHP1.</title>
        <authorList>
            <person name="Herzog R."/>
        </authorList>
    </citation>
    <scope>NUCLEOTIDE SEQUENCE [LARGE SCALE GENOMIC DNA]</scope>
    <source>
        <strain evidence="4 5">AlHP1</strain>
    </source>
</reference>
<evidence type="ECO:0000256" key="1">
    <source>
        <dbReference type="SAM" id="MobiDB-lite"/>
    </source>
</evidence>
<organism evidence="4 5">
    <name type="scientific">Vanrija albida</name>
    <dbReference type="NCBI Taxonomy" id="181172"/>
    <lineage>
        <taxon>Eukaryota</taxon>
        <taxon>Fungi</taxon>
        <taxon>Dikarya</taxon>
        <taxon>Basidiomycota</taxon>
        <taxon>Agaricomycotina</taxon>
        <taxon>Tremellomycetes</taxon>
        <taxon>Trichosporonales</taxon>
        <taxon>Trichosporonaceae</taxon>
        <taxon>Vanrija</taxon>
    </lineage>
</organism>
<feature type="compositionally biased region" description="Low complexity" evidence="1">
    <location>
        <begin position="54"/>
        <end position="88"/>
    </location>
</feature>
<keyword evidence="2" id="KW-1133">Transmembrane helix</keyword>
<keyword evidence="3" id="KW-0732">Signal</keyword>
<comment type="caution">
    <text evidence="4">The sequence shown here is derived from an EMBL/GenBank/DDBJ whole genome shotgun (WGS) entry which is preliminary data.</text>
</comment>
<evidence type="ECO:0000313" key="5">
    <source>
        <dbReference type="Proteomes" id="UP001565368"/>
    </source>
</evidence>
<evidence type="ECO:0008006" key="6">
    <source>
        <dbReference type="Google" id="ProtNLM"/>
    </source>
</evidence>
<feature type="region of interest" description="Disordered" evidence="1">
    <location>
        <begin position="47"/>
        <end position="96"/>
    </location>
</feature>
<dbReference type="Proteomes" id="UP001565368">
    <property type="component" value="Unassembled WGS sequence"/>
</dbReference>
<proteinExistence type="predicted"/>
<keyword evidence="2" id="KW-0472">Membrane</keyword>
<protein>
    <recommendedName>
        <fullName evidence="6">Transmembrane protein</fullName>
    </recommendedName>
</protein>
<accession>A0ABR3QGG2</accession>
<evidence type="ECO:0000256" key="3">
    <source>
        <dbReference type="SAM" id="SignalP"/>
    </source>
</evidence>
<feature type="transmembrane region" description="Helical" evidence="2">
    <location>
        <begin position="104"/>
        <end position="126"/>
    </location>
</feature>
<keyword evidence="2" id="KW-0812">Transmembrane</keyword>
<evidence type="ECO:0000313" key="4">
    <source>
        <dbReference type="EMBL" id="KAL1413815.1"/>
    </source>
</evidence>
<gene>
    <name evidence="4" type="ORF">Q8F55_001599</name>
</gene>
<dbReference type="EMBL" id="JBBXJM010000001">
    <property type="protein sequence ID" value="KAL1413815.1"/>
    <property type="molecule type" value="Genomic_DNA"/>
</dbReference>
<sequence length="192" mass="20397">MRAGSLPVVAGAVCLVLAAGISAAPAQGLVRAADGASLEFELRQIKQHSDPAESTVPTATTATDAPASSSATATDSAAPHTSHYSPPAAKKKKPETAHNRSVSIGMAVLALGAVVLFYSAIWLTAWRAKVVRARRRGHKPERLRDWIRREMCIGGEGCIIGPRREEQAVENDYELVGREQLARGRAPKDLGL</sequence>
<name>A0ABR3QGG2_9TREE</name>
<dbReference type="GeneID" id="95982642"/>
<dbReference type="RefSeq" id="XP_069213759.1">
    <property type="nucleotide sequence ID" value="XM_069350215.1"/>
</dbReference>